<organism evidence="2 3">
    <name type="scientific">Rhizophagus irregularis</name>
    <dbReference type="NCBI Taxonomy" id="588596"/>
    <lineage>
        <taxon>Eukaryota</taxon>
        <taxon>Fungi</taxon>
        <taxon>Fungi incertae sedis</taxon>
        <taxon>Mucoromycota</taxon>
        <taxon>Glomeromycotina</taxon>
        <taxon>Glomeromycetes</taxon>
        <taxon>Glomerales</taxon>
        <taxon>Glomeraceae</taxon>
        <taxon>Rhizophagus</taxon>
    </lineage>
</organism>
<name>A0A2N0NW98_9GLOM</name>
<reference evidence="2 3" key="1">
    <citation type="submission" date="2016-04" db="EMBL/GenBank/DDBJ databases">
        <title>Genome analyses suggest a sexual origin of heterokaryosis in a supposedly ancient asexual fungus.</title>
        <authorList>
            <person name="Ropars J."/>
            <person name="Sedzielewska K."/>
            <person name="Noel J."/>
            <person name="Charron P."/>
            <person name="Farinelli L."/>
            <person name="Marton T."/>
            <person name="Kruger M."/>
            <person name="Pelin A."/>
            <person name="Brachmann A."/>
            <person name="Corradi N."/>
        </authorList>
    </citation>
    <scope>NUCLEOTIDE SEQUENCE [LARGE SCALE GENOMIC DNA]</scope>
    <source>
        <strain evidence="2 3">A5</strain>
    </source>
</reference>
<feature type="compositionally biased region" description="Acidic residues" evidence="1">
    <location>
        <begin position="33"/>
        <end position="42"/>
    </location>
</feature>
<dbReference type="EMBL" id="LLXJ01002453">
    <property type="protein sequence ID" value="PKB98825.1"/>
    <property type="molecule type" value="Genomic_DNA"/>
</dbReference>
<evidence type="ECO:0000256" key="1">
    <source>
        <dbReference type="SAM" id="MobiDB-lite"/>
    </source>
</evidence>
<gene>
    <name evidence="2" type="ORF">RhiirA5_463502</name>
</gene>
<evidence type="ECO:0000313" key="3">
    <source>
        <dbReference type="Proteomes" id="UP000232722"/>
    </source>
</evidence>
<dbReference type="AlphaFoldDB" id="A0A2N0NW98"/>
<dbReference type="Proteomes" id="UP000232722">
    <property type="component" value="Unassembled WGS sequence"/>
</dbReference>
<feature type="region of interest" description="Disordered" evidence="1">
    <location>
        <begin position="1"/>
        <end position="75"/>
    </location>
</feature>
<dbReference type="VEuPathDB" id="FungiDB:FUN_021002"/>
<protein>
    <submittedName>
        <fullName evidence="2">Uncharacterized protein</fullName>
    </submittedName>
</protein>
<accession>A0A2N0NW98</accession>
<evidence type="ECO:0000313" key="2">
    <source>
        <dbReference type="EMBL" id="PKB98825.1"/>
    </source>
</evidence>
<proteinExistence type="predicted"/>
<sequence>MPRKKNSNTTTISKRGKKKVDPPEPVTDTTESIIDEILEDDDNRQSTSSTKCGRNKKETITSRKRNKESSPSYDDNHQLIANLLNDVDEDLQVFNHESNGVGRVTEIESVQSPIASSLYSKASTPDSFVSSHLDVSLTTLPSPSPTPESRSSAPIDLYHSHGAASRSLTAAPSNSSPFSESRSTFQGIHMSAGHFDPNNVVVPSPFNEMTTYKLCSWLCANPSILQLANNMHLSMQVPVADGGRFALLSSISNLSNLPQNQEDKAKAHCDYLDELKCLFLRVRHPPKSAIQDLVRQIFKYDLNSAEGIECIKIAIKNFGDSRNKLINGIMELLKLFKEQRKRNTTDPLQKDEVITFVDESVTVQVLSHWLNATNMEELKAQRSLPHLRRFVQHAFVINYEKRNIDGMKALDKLTKSIAVPSQNGKNFASNLRF</sequence>
<reference evidence="2 3" key="2">
    <citation type="submission" date="2017-09" db="EMBL/GenBank/DDBJ databases">
        <title>Extensive intraspecific genome diversity in a model arbuscular mycorrhizal fungus.</title>
        <authorList>
            <person name="Chen E.C."/>
            <person name="Morin E."/>
            <person name="Beaudet D."/>
            <person name="Noel J."/>
            <person name="Ndikumana S."/>
            <person name="Charron P."/>
            <person name="St-Onge C."/>
            <person name="Giorgi J."/>
            <person name="Grigoriev I.V."/>
            <person name="Roux C."/>
            <person name="Martin F.M."/>
            <person name="Corradi N."/>
        </authorList>
    </citation>
    <scope>NUCLEOTIDE SEQUENCE [LARGE SCALE GENOMIC DNA]</scope>
    <source>
        <strain evidence="2 3">A5</strain>
    </source>
</reference>
<comment type="caution">
    <text evidence="2">The sequence shown here is derived from an EMBL/GenBank/DDBJ whole genome shotgun (WGS) entry which is preliminary data.</text>
</comment>
<dbReference type="VEuPathDB" id="FungiDB:RhiirFUN_026817"/>
<dbReference type="VEuPathDB" id="FungiDB:RhiirA1_393268"/>